<dbReference type="AlphaFoldDB" id="A0A6G8F1D3"/>
<dbReference type="SUPFAM" id="SSF53300">
    <property type="entry name" value="vWA-like"/>
    <property type="match status" value="1"/>
</dbReference>
<feature type="repeat" description="TPR" evidence="5">
    <location>
        <begin position="433"/>
        <end position="466"/>
    </location>
</feature>
<dbReference type="PROSITE" id="PS50234">
    <property type="entry name" value="VWFA"/>
    <property type="match status" value="1"/>
</dbReference>
<evidence type="ECO:0000256" key="2">
    <source>
        <dbReference type="ARBA" id="ARBA00022692"/>
    </source>
</evidence>
<dbReference type="Gene3D" id="1.25.40.10">
    <property type="entry name" value="Tetratricopeptide repeat domain"/>
    <property type="match status" value="1"/>
</dbReference>
<dbReference type="Pfam" id="PF00092">
    <property type="entry name" value="VWA"/>
    <property type="match status" value="1"/>
</dbReference>
<evidence type="ECO:0000256" key="3">
    <source>
        <dbReference type="ARBA" id="ARBA00022989"/>
    </source>
</evidence>
<feature type="transmembrane region" description="Helical" evidence="7">
    <location>
        <begin position="6"/>
        <end position="25"/>
    </location>
</feature>
<protein>
    <recommendedName>
        <fullName evidence="8">VWFA domain-containing protein</fullName>
    </recommendedName>
</protein>
<name>A0A6G8F1D3_9BACT</name>
<dbReference type="PANTHER" id="PTHR22550">
    <property type="entry name" value="SPORE GERMINATION PROTEIN"/>
    <property type="match status" value="1"/>
</dbReference>
<feature type="compositionally biased region" description="Polar residues" evidence="6">
    <location>
        <begin position="564"/>
        <end position="575"/>
    </location>
</feature>
<sequence length="575" mass="64488">MRFDSTTYLLLLGIIPFMVLLMMWAEWRRRKMLRRLGDIGLVNALMPDASAKRRWVKFALTQAVLAVAILMAARPQMGTKVSHEKRRGIEAVVAVDISNSMLAQDVTPSRLQKSKMLIENLVENFTKDKVGMIVFAGDAFVQLPITSDYVSAKMFLQNIDPSLIHTQGTDIAAAINLAANSFTQQKNVGKAIIVITDGEDHEGGAMEAAKAAREKGYRVFILGIGNTSGAPIPSGDGGYMKDNTGNTVMTALNERMCREIAEAGKGAYIHVDNTSSAQERLNDELAKMQRGEMESVVYSEYDEQFQAFGILALLLIIIEVCISEAVNPYFRKLRLFRKRSAVILFLFVCGAISVNAQNSRAFIRSGNRDFRSGAENAPAKAELQYRKALSANQTNPQALYNLGCALMAQKKDSAAMDMFSKAARVETSKVRRAMCYHNMGVLLQSQKQYDQAIEQYKQALRLQPHDNETRYNMVLCQRLRKNNPDNNNGNGGGNNGNDNKDNKQKDKNEKNKDKNNDSGNKDNDEQKKQQQQEQQMSRENAEQLLNAAMQEEKATQQRMKKAMSQPQRRNIQKNW</sequence>
<dbReference type="InterPro" id="IPR019734">
    <property type="entry name" value="TPR_rpt"/>
</dbReference>
<dbReference type="SMART" id="SM00327">
    <property type="entry name" value="VWA"/>
    <property type="match status" value="1"/>
</dbReference>
<dbReference type="Gene3D" id="3.40.50.410">
    <property type="entry name" value="von Willebrand factor, type A domain"/>
    <property type="match status" value="1"/>
</dbReference>
<dbReference type="SMART" id="SM00028">
    <property type="entry name" value="TPR"/>
    <property type="match status" value="2"/>
</dbReference>
<keyword evidence="5" id="KW-0802">TPR repeat</keyword>
<keyword evidence="2 7" id="KW-0812">Transmembrane</keyword>
<reference evidence="9" key="1">
    <citation type="journal article" date="2020" name="J. ISSAAS">
        <title>Lactobacilli and other gastrointestinal microbiota of Peromyscus leucopus, reservoir host for agents of Lyme disease and other zoonoses in North America.</title>
        <authorList>
            <person name="Milovic A."/>
            <person name="Bassam K."/>
            <person name="Shao H."/>
            <person name="Chatzistamou I."/>
            <person name="Tufts D.M."/>
            <person name="Diuk-Wasser M."/>
            <person name="Barbour A.G."/>
        </authorList>
    </citation>
    <scope>NUCLEOTIDE SEQUENCE</scope>
    <source>
        <strain evidence="9">LL70</strain>
    </source>
</reference>
<dbReference type="InterPro" id="IPR050768">
    <property type="entry name" value="UPF0353/GerABKA_families"/>
</dbReference>
<dbReference type="PANTHER" id="PTHR22550:SF5">
    <property type="entry name" value="LEUCINE ZIPPER PROTEIN 4"/>
    <property type="match status" value="1"/>
</dbReference>
<accession>A0A6G8F1D3</accession>
<dbReference type="EMBL" id="MN990733">
    <property type="protein sequence ID" value="QIM10104.1"/>
    <property type="molecule type" value="Genomic_DNA"/>
</dbReference>
<evidence type="ECO:0000313" key="9">
    <source>
        <dbReference type="EMBL" id="QIM10104.1"/>
    </source>
</evidence>
<dbReference type="InterPro" id="IPR011990">
    <property type="entry name" value="TPR-like_helical_dom_sf"/>
</dbReference>
<dbReference type="PROSITE" id="PS50293">
    <property type="entry name" value="TPR_REGION"/>
    <property type="match status" value="1"/>
</dbReference>
<dbReference type="InterPro" id="IPR036465">
    <property type="entry name" value="vWFA_dom_sf"/>
</dbReference>
<feature type="transmembrane region" description="Helical" evidence="7">
    <location>
        <begin position="339"/>
        <end position="356"/>
    </location>
</feature>
<gene>
    <name evidence="9" type="ORF">Prevot485_2030</name>
</gene>
<evidence type="ECO:0000256" key="1">
    <source>
        <dbReference type="ARBA" id="ARBA00022475"/>
    </source>
</evidence>
<dbReference type="PROSITE" id="PS50005">
    <property type="entry name" value="TPR"/>
    <property type="match status" value="2"/>
</dbReference>
<feature type="repeat" description="TPR" evidence="5">
    <location>
        <begin position="396"/>
        <end position="429"/>
    </location>
</feature>
<evidence type="ECO:0000259" key="8">
    <source>
        <dbReference type="PROSITE" id="PS50234"/>
    </source>
</evidence>
<feature type="domain" description="VWFA" evidence="8">
    <location>
        <begin position="90"/>
        <end position="288"/>
    </location>
</feature>
<keyword evidence="4 7" id="KW-0472">Membrane</keyword>
<feature type="region of interest" description="Disordered" evidence="6">
    <location>
        <begin position="480"/>
        <end position="575"/>
    </location>
</feature>
<evidence type="ECO:0000256" key="6">
    <source>
        <dbReference type="SAM" id="MobiDB-lite"/>
    </source>
</evidence>
<feature type="transmembrane region" description="Helical" evidence="7">
    <location>
        <begin position="305"/>
        <end position="327"/>
    </location>
</feature>
<evidence type="ECO:0000256" key="5">
    <source>
        <dbReference type="PROSITE-ProRule" id="PRU00339"/>
    </source>
</evidence>
<evidence type="ECO:0000256" key="7">
    <source>
        <dbReference type="SAM" id="Phobius"/>
    </source>
</evidence>
<proteinExistence type="predicted"/>
<dbReference type="SUPFAM" id="SSF48452">
    <property type="entry name" value="TPR-like"/>
    <property type="match status" value="1"/>
</dbReference>
<keyword evidence="3 7" id="KW-1133">Transmembrane helix</keyword>
<feature type="compositionally biased region" description="Basic and acidic residues" evidence="6">
    <location>
        <begin position="498"/>
        <end position="530"/>
    </location>
</feature>
<organism evidence="9">
    <name type="scientific">uncultured Prevotella sp</name>
    <dbReference type="NCBI Taxonomy" id="159272"/>
    <lineage>
        <taxon>Bacteria</taxon>
        <taxon>Pseudomonadati</taxon>
        <taxon>Bacteroidota</taxon>
        <taxon>Bacteroidia</taxon>
        <taxon>Bacteroidales</taxon>
        <taxon>Prevotellaceae</taxon>
        <taxon>Prevotella</taxon>
        <taxon>environmental samples</taxon>
    </lineage>
</organism>
<keyword evidence="1" id="KW-1003">Cell membrane</keyword>
<dbReference type="Pfam" id="PF00515">
    <property type="entry name" value="TPR_1"/>
    <property type="match status" value="1"/>
</dbReference>
<dbReference type="InterPro" id="IPR002035">
    <property type="entry name" value="VWF_A"/>
</dbReference>
<evidence type="ECO:0000256" key="4">
    <source>
        <dbReference type="ARBA" id="ARBA00023136"/>
    </source>
</evidence>